<dbReference type="EMBL" id="RXIC02000025">
    <property type="protein sequence ID" value="KAB1208225.1"/>
    <property type="molecule type" value="Genomic_DNA"/>
</dbReference>
<comment type="caution">
    <text evidence="1">The sequence shown here is derived from an EMBL/GenBank/DDBJ whole genome shotgun (WGS) entry which is preliminary data.</text>
</comment>
<proteinExistence type="predicted"/>
<accession>A0A6A1V743</accession>
<name>A0A6A1V743_9ROSI</name>
<dbReference type="AlphaFoldDB" id="A0A6A1V743"/>
<sequence>MKQVLENVLETTAEFESFNIFSRIVGLKRHRNTIHSLVETTLKLLDECRKESFGDDLRRSNIPDKVGPCA</sequence>
<dbReference type="Proteomes" id="UP000516437">
    <property type="component" value="Chromosome 7"/>
</dbReference>
<reference evidence="1 2" key="1">
    <citation type="journal article" date="2019" name="Plant Biotechnol. J.">
        <title>The red bayberry genome and genetic basis of sex determination.</title>
        <authorList>
            <person name="Jia H.M."/>
            <person name="Jia H.J."/>
            <person name="Cai Q.L."/>
            <person name="Wang Y."/>
            <person name="Zhao H.B."/>
            <person name="Yang W.F."/>
            <person name="Wang G.Y."/>
            <person name="Li Y.H."/>
            <person name="Zhan D.L."/>
            <person name="Shen Y.T."/>
            <person name="Niu Q.F."/>
            <person name="Chang L."/>
            <person name="Qiu J."/>
            <person name="Zhao L."/>
            <person name="Xie H.B."/>
            <person name="Fu W.Y."/>
            <person name="Jin J."/>
            <person name="Li X.W."/>
            <person name="Jiao Y."/>
            <person name="Zhou C.C."/>
            <person name="Tu T."/>
            <person name="Chai C.Y."/>
            <person name="Gao J.L."/>
            <person name="Fan L.J."/>
            <person name="van de Weg E."/>
            <person name="Wang J.Y."/>
            <person name="Gao Z.S."/>
        </authorList>
    </citation>
    <scope>NUCLEOTIDE SEQUENCE [LARGE SCALE GENOMIC DNA]</scope>
    <source>
        <tissue evidence="1">Leaves</tissue>
    </source>
</reference>
<dbReference type="OrthoDB" id="662108at2759"/>
<protein>
    <submittedName>
        <fullName evidence="1">Uncharacterized protein</fullName>
    </submittedName>
</protein>
<organism evidence="1 2">
    <name type="scientific">Morella rubra</name>
    <name type="common">Chinese bayberry</name>
    <dbReference type="NCBI Taxonomy" id="262757"/>
    <lineage>
        <taxon>Eukaryota</taxon>
        <taxon>Viridiplantae</taxon>
        <taxon>Streptophyta</taxon>
        <taxon>Embryophyta</taxon>
        <taxon>Tracheophyta</taxon>
        <taxon>Spermatophyta</taxon>
        <taxon>Magnoliopsida</taxon>
        <taxon>eudicotyledons</taxon>
        <taxon>Gunneridae</taxon>
        <taxon>Pentapetalae</taxon>
        <taxon>rosids</taxon>
        <taxon>fabids</taxon>
        <taxon>Fagales</taxon>
        <taxon>Myricaceae</taxon>
        <taxon>Morella</taxon>
    </lineage>
</organism>
<evidence type="ECO:0000313" key="2">
    <source>
        <dbReference type="Proteomes" id="UP000516437"/>
    </source>
</evidence>
<evidence type="ECO:0000313" key="1">
    <source>
        <dbReference type="EMBL" id="KAB1208225.1"/>
    </source>
</evidence>
<keyword evidence="2" id="KW-1185">Reference proteome</keyword>
<gene>
    <name evidence="1" type="ORF">CJ030_MR7G012918</name>
</gene>